<dbReference type="HOGENOM" id="CLU_1308560_0_0_5"/>
<dbReference type="KEGG" id="eli:ELI_06645"/>
<name>Q2NA70_ERYLH</name>
<dbReference type="RefSeq" id="WP_011414257.1">
    <property type="nucleotide sequence ID" value="NC_007722.1"/>
</dbReference>
<feature type="chain" id="PRO_5004213206" evidence="1">
    <location>
        <begin position="21"/>
        <end position="210"/>
    </location>
</feature>
<dbReference type="STRING" id="314225.ELI_06645"/>
<gene>
    <name evidence="2" type="ordered locus">ELI_06645</name>
</gene>
<dbReference type="OrthoDB" id="7447741at2"/>
<evidence type="ECO:0000313" key="3">
    <source>
        <dbReference type="Proteomes" id="UP000008808"/>
    </source>
</evidence>
<accession>Q2NA70</accession>
<evidence type="ECO:0000313" key="2">
    <source>
        <dbReference type="EMBL" id="ABC63421.1"/>
    </source>
</evidence>
<reference evidence="3" key="1">
    <citation type="journal article" date="2009" name="J. Bacteriol.">
        <title>Complete genome sequence of Erythrobacter litoralis HTCC2594.</title>
        <authorList>
            <person name="Oh H.M."/>
            <person name="Giovannoni S.J."/>
            <person name="Ferriera S."/>
            <person name="Johnson J."/>
            <person name="Cho J.C."/>
        </authorList>
    </citation>
    <scope>NUCLEOTIDE SEQUENCE [LARGE SCALE GENOMIC DNA]</scope>
    <source>
        <strain evidence="3">HTCC2594</strain>
    </source>
</reference>
<dbReference type="EMBL" id="CP000157">
    <property type="protein sequence ID" value="ABC63421.1"/>
    <property type="molecule type" value="Genomic_DNA"/>
</dbReference>
<dbReference type="Proteomes" id="UP000008808">
    <property type="component" value="Chromosome"/>
</dbReference>
<dbReference type="AlphaFoldDB" id="Q2NA70"/>
<sequence>MKWVVALAVAASLLAGAAHAQPKKMERSVEKQREAVEAWTACIADENAQEVAATLMQDYREDGYKSAIQQLAQKRVSSECFEAMPRAYRQIRLTGLPFAGGLAERMIERDEAPLITRLSMAAIGPEAPTYSYTDQVASCMTRGAPHLVARLFGTEINSEAELASLKELAAVKDVCTSRGAPVEASPLAMRAMLATASFRLLAAQKAQTDA</sequence>
<feature type="signal peptide" evidence="1">
    <location>
        <begin position="1"/>
        <end position="20"/>
    </location>
</feature>
<organism evidence="2 3">
    <name type="scientific">Erythrobacter litoralis (strain HTCC2594)</name>
    <dbReference type="NCBI Taxonomy" id="314225"/>
    <lineage>
        <taxon>Bacteria</taxon>
        <taxon>Pseudomonadati</taxon>
        <taxon>Pseudomonadota</taxon>
        <taxon>Alphaproteobacteria</taxon>
        <taxon>Sphingomonadales</taxon>
        <taxon>Erythrobacteraceae</taxon>
        <taxon>Erythrobacter/Porphyrobacter group</taxon>
        <taxon>Erythrobacter</taxon>
    </lineage>
</organism>
<keyword evidence="3" id="KW-1185">Reference proteome</keyword>
<proteinExistence type="predicted"/>
<protein>
    <submittedName>
        <fullName evidence="2">Uncharacterized protein</fullName>
    </submittedName>
</protein>
<keyword evidence="1" id="KW-0732">Signal</keyword>
<evidence type="ECO:0000256" key="1">
    <source>
        <dbReference type="SAM" id="SignalP"/>
    </source>
</evidence>